<keyword evidence="1 2" id="KW-0732">Signal</keyword>
<sequence>MKKFMLASTILWGFLPPSFASENFKNNIGLNLGYGQLTAKIQGEKREGDDFSGEIFYRRYVESKWGVELGYKAGFDGVNSILISQLDEIKDLSYSGPRLSLYGEYPLALGFNIYGKTGLTFYETTYKRKKDGLVSEVRDSNVGGELTTGLGWSYGHIGMHIEANYMRDSVISNKTVMFGLDIKF</sequence>
<accession>H9CJE6</accession>
<dbReference type="InterPro" id="IPR011250">
    <property type="entry name" value="OMP/PagP_B-barrel"/>
</dbReference>
<dbReference type="SUPFAM" id="SSF56925">
    <property type="entry name" value="OMPA-like"/>
    <property type="match status" value="1"/>
</dbReference>
<feature type="domain" description="Outer membrane protein beta-barrel" evidence="3">
    <location>
        <begin position="18"/>
        <end position="184"/>
    </location>
</feature>
<proteinExistence type="predicted"/>
<protein>
    <recommendedName>
        <fullName evidence="3">Outer membrane protein beta-barrel domain-containing protein</fullName>
    </recommendedName>
</protein>
<evidence type="ECO:0000259" key="3">
    <source>
        <dbReference type="Pfam" id="PF13505"/>
    </source>
</evidence>
<feature type="chain" id="PRO_5003618859" description="Outer membrane protein beta-barrel domain-containing protein" evidence="2">
    <location>
        <begin position="21"/>
        <end position="184"/>
    </location>
</feature>
<feature type="signal peptide" evidence="2">
    <location>
        <begin position="1"/>
        <end position="20"/>
    </location>
</feature>
<name>H9CJE6_VIBCL</name>
<dbReference type="Gene3D" id="2.40.160.20">
    <property type="match status" value="1"/>
</dbReference>
<evidence type="ECO:0000256" key="1">
    <source>
        <dbReference type="ARBA" id="ARBA00022729"/>
    </source>
</evidence>
<evidence type="ECO:0000256" key="2">
    <source>
        <dbReference type="SAM" id="SignalP"/>
    </source>
</evidence>
<reference evidence="4" key="1">
    <citation type="journal article" date="2012" name="FEBS Lett.">
        <title>Genomic analysis of ICEVchBan8: An atypical genetic element in Vibrio cholerae.</title>
        <authorList>
            <person name="Taviani E."/>
            <person name="Spagnoletti M."/>
            <person name="Ceccarelli D."/>
            <person name="Haley B.J."/>
            <person name="Hasan N.A."/>
            <person name="Chen A."/>
            <person name="Colombo M.M."/>
            <person name="Huq A."/>
            <person name="Colwell R.R."/>
        </authorList>
    </citation>
    <scope>NUCLEOTIDE SEQUENCE</scope>
    <source>
        <strain evidence="4">MZ03</strain>
    </source>
</reference>
<dbReference type="AlphaFoldDB" id="H9CJE6"/>
<dbReference type="InterPro" id="IPR027385">
    <property type="entry name" value="Beta-barrel_OMP"/>
</dbReference>
<evidence type="ECO:0000313" key="4">
    <source>
        <dbReference type="EMBL" id="AFD29041.1"/>
    </source>
</evidence>
<dbReference type="Pfam" id="PF13505">
    <property type="entry name" value="OMP_b-brl"/>
    <property type="match status" value="1"/>
</dbReference>
<organism evidence="4">
    <name type="scientific">Vibrio cholerae O37</name>
    <dbReference type="NCBI Taxonomy" id="185332"/>
    <lineage>
        <taxon>Bacteria</taxon>
        <taxon>Pseudomonadati</taxon>
        <taxon>Pseudomonadota</taxon>
        <taxon>Gammaproteobacteria</taxon>
        <taxon>Vibrionales</taxon>
        <taxon>Vibrionaceae</taxon>
        <taxon>Vibrio</taxon>
    </lineage>
</organism>
<dbReference type="EMBL" id="JQ345361">
    <property type="protein sequence ID" value="AFD29041.1"/>
    <property type="molecule type" value="Genomic_DNA"/>
</dbReference>